<organism evidence="3 4">
    <name type="scientific">Actinomadura chokoriensis</name>
    <dbReference type="NCBI Taxonomy" id="454156"/>
    <lineage>
        <taxon>Bacteria</taxon>
        <taxon>Bacillati</taxon>
        <taxon>Actinomycetota</taxon>
        <taxon>Actinomycetes</taxon>
        <taxon>Streptosporangiales</taxon>
        <taxon>Thermomonosporaceae</taxon>
        <taxon>Actinomadura</taxon>
    </lineage>
</organism>
<feature type="compositionally biased region" description="Acidic residues" evidence="2">
    <location>
        <begin position="404"/>
        <end position="413"/>
    </location>
</feature>
<keyword evidence="4" id="KW-1185">Reference proteome</keyword>
<feature type="compositionally biased region" description="Basic and acidic residues" evidence="2">
    <location>
        <begin position="187"/>
        <end position="201"/>
    </location>
</feature>
<proteinExistence type="predicted"/>
<feature type="coiled-coil region" evidence="1">
    <location>
        <begin position="88"/>
        <end position="129"/>
    </location>
</feature>
<evidence type="ECO:0000256" key="1">
    <source>
        <dbReference type="SAM" id="Coils"/>
    </source>
</evidence>
<feature type="compositionally biased region" description="Basic and acidic residues" evidence="2">
    <location>
        <begin position="170"/>
        <end position="180"/>
    </location>
</feature>
<accession>A0ABV4R0Z5</accession>
<dbReference type="RefSeq" id="WP_371943302.1">
    <property type="nucleotide sequence ID" value="NZ_JAXCEH010000016.1"/>
</dbReference>
<protein>
    <submittedName>
        <fullName evidence="3">Uncharacterized protein</fullName>
    </submittedName>
</protein>
<comment type="caution">
    <text evidence="3">The sequence shown here is derived from an EMBL/GenBank/DDBJ whole genome shotgun (WGS) entry which is preliminary data.</text>
</comment>
<feature type="region of interest" description="Disordered" evidence="2">
    <location>
        <begin position="154"/>
        <end position="201"/>
    </location>
</feature>
<sequence length="413" mass="43906">MREDQEVPVDGGLTAPLLLPEDRPGEDEPAEVAVQRDRIAITEVDPAPVRAFGADVERLAGLVKQLAALAAVLGDRLDGEVRDALDGAERALAEARGARQESADADQRAEQAAARAEAALRETAQAREEFEKGLAAAKASVTAAQESEANAWKEAGAHQQARATSANEAAHAEGLRKRAEAAWSTEHQARDDAERERDELATRLSAEQSALAIARTDLADVRAELAEARSKLEAAADTERRLRAELSVVQGEVAGLTVERNAAAGRAEDQAVRAKRAEQLADSAEDRILAAMTRADRAEQRADAAEERADAAEVRIDRDAATVRALQETLRAALDLPAVEELDDGQGVRVGESAAVTARLGGLIGVDQVPDVMDGELAGRFARAILAVRVHQATKRPASTDLVDQPEDDPADD</sequence>
<gene>
    <name evidence="3" type="ORF">SM436_22915</name>
</gene>
<dbReference type="EMBL" id="JAXCEH010000016">
    <property type="protein sequence ID" value="MFA1556553.1"/>
    <property type="molecule type" value="Genomic_DNA"/>
</dbReference>
<feature type="region of interest" description="Disordered" evidence="2">
    <location>
        <begin position="1"/>
        <end position="31"/>
    </location>
</feature>
<evidence type="ECO:0000313" key="3">
    <source>
        <dbReference type="EMBL" id="MFA1556553.1"/>
    </source>
</evidence>
<evidence type="ECO:0000256" key="2">
    <source>
        <dbReference type="SAM" id="MobiDB-lite"/>
    </source>
</evidence>
<feature type="region of interest" description="Disordered" evidence="2">
    <location>
        <begin position="392"/>
        <end position="413"/>
    </location>
</feature>
<evidence type="ECO:0000313" key="4">
    <source>
        <dbReference type="Proteomes" id="UP001569904"/>
    </source>
</evidence>
<reference evidence="3 4" key="1">
    <citation type="submission" date="2023-11" db="EMBL/GenBank/DDBJ databases">
        <title>Actinomadura monticuli sp. nov., isolated from volcanic ash.</title>
        <authorList>
            <person name="Lee S.D."/>
            <person name="Yang H."/>
            <person name="Kim I.S."/>
        </authorList>
    </citation>
    <scope>NUCLEOTIDE SEQUENCE [LARGE SCALE GENOMIC DNA]</scope>
    <source>
        <strain evidence="3 4">DSM 45346</strain>
    </source>
</reference>
<keyword evidence="1" id="KW-0175">Coiled coil</keyword>
<name>A0ABV4R0Z5_9ACTN</name>
<dbReference type="Proteomes" id="UP001569904">
    <property type="component" value="Unassembled WGS sequence"/>
</dbReference>